<keyword evidence="7" id="KW-0540">Nuclease</keyword>
<dbReference type="GO" id="GO:0046872">
    <property type="term" value="F:metal ion binding"/>
    <property type="evidence" value="ECO:0007669"/>
    <property type="project" value="UniProtKB-KW"/>
</dbReference>
<comment type="caution">
    <text evidence="14">The sequence shown here is derived from an EMBL/GenBank/DDBJ whole genome shotgun (WGS) entry which is preliminary data.</text>
</comment>
<dbReference type="PANTHER" id="PTHR22930">
    <property type="match status" value="1"/>
</dbReference>
<dbReference type="InterPro" id="IPR045249">
    <property type="entry name" value="HARBI1-like"/>
</dbReference>
<evidence type="ECO:0000256" key="9">
    <source>
        <dbReference type="ARBA" id="ARBA00022801"/>
    </source>
</evidence>
<dbReference type="AlphaFoldDB" id="A0AAV8WY55"/>
<reference evidence="14" key="1">
    <citation type="journal article" date="2023" name="Insect Mol. Biol.">
        <title>Genome sequencing provides insights into the evolution of gene families encoding plant cell wall-degrading enzymes in longhorned beetles.</title>
        <authorList>
            <person name="Shin N.R."/>
            <person name="Okamura Y."/>
            <person name="Kirsch R."/>
            <person name="Pauchet Y."/>
        </authorList>
    </citation>
    <scope>NUCLEOTIDE SEQUENCE</scope>
    <source>
        <strain evidence="14">RBIC_L_NR</strain>
    </source>
</reference>
<evidence type="ECO:0000256" key="11">
    <source>
        <dbReference type="ARBA" id="ARBA00030126"/>
    </source>
</evidence>
<name>A0AAV8WY55_9CUCU</name>
<dbReference type="PRINTS" id="PR02086">
    <property type="entry name" value="PUTNUCHARBI1"/>
</dbReference>
<evidence type="ECO:0000256" key="12">
    <source>
        <dbReference type="ARBA" id="ARBA00045850"/>
    </source>
</evidence>
<keyword evidence="15" id="KW-1185">Reference proteome</keyword>
<dbReference type="GO" id="GO:0005737">
    <property type="term" value="C:cytoplasm"/>
    <property type="evidence" value="ECO:0007669"/>
    <property type="project" value="UniProtKB-SubCell"/>
</dbReference>
<evidence type="ECO:0000313" key="14">
    <source>
        <dbReference type="EMBL" id="KAJ8931137.1"/>
    </source>
</evidence>
<dbReference type="EMBL" id="JANEYF010004457">
    <property type="protein sequence ID" value="KAJ8931137.1"/>
    <property type="molecule type" value="Genomic_DNA"/>
</dbReference>
<evidence type="ECO:0000259" key="13">
    <source>
        <dbReference type="Pfam" id="PF13359"/>
    </source>
</evidence>
<comment type="similarity">
    <text evidence="4">Belongs to the HARBI1 family.</text>
</comment>
<dbReference type="GO" id="GO:0016787">
    <property type="term" value="F:hydrolase activity"/>
    <property type="evidence" value="ECO:0007669"/>
    <property type="project" value="UniProtKB-KW"/>
</dbReference>
<dbReference type="GO" id="GO:0004518">
    <property type="term" value="F:nuclease activity"/>
    <property type="evidence" value="ECO:0007669"/>
    <property type="project" value="UniProtKB-KW"/>
</dbReference>
<evidence type="ECO:0000256" key="4">
    <source>
        <dbReference type="ARBA" id="ARBA00006958"/>
    </source>
</evidence>
<protein>
    <recommendedName>
        <fullName evidence="5">Putative nuclease HARBI1</fullName>
    </recommendedName>
    <alternativeName>
        <fullName evidence="11">Harbinger transposase-derived nuclease</fullName>
    </alternativeName>
</protein>
<keyword evidence="6" id="KW-0963">Cytoplasm</keyword>
<comment type="subcellular location">
    <subcellularLocation>
        <location evidence="3">Cytoplasm</location>
    </subcellularLocation>
    <subcellularLocation>
        <location evidence="2">Nucleus</location>
    </subcellularLocation>
</comment>
<dbReference type="PANTHER" id="PTHR22930:SF227">
    <property type="entry name" value="DDE TNP4 DOMAIN-CONTAINING PROTEIN"/>
    <property type="match status" value="1"/>
</dbReference>
<dbReference type="InterPro" id="IPR026103">
    <property type="entry name" value="HARBI1_animal"/>
</dbReference>
<evidence type="ECO:0000256" key="5">
    <source>
        <dbReference type="ARBA" id="ARBA00015519"/>
    </source>
</evidence>
<feature type="domain" description="DDE Tnp4" evidence="13">
    <location>
        <begin position="89"/>
        <end position="244"/>
    </location>
</feature>
<evidence type="ECO:0000256" key="10">
    <source>
        <dbReference type="ARBA" id="ARBA00023242"/>
    </source>
</evidence>
<evidence type="ECO:0000256" key="6">
    <source>
        <dbReference type="ARBA" id="ARBA00022490"/>
    </source>
</evidence>
<organism evidence="14 15">
    <name type="scientific">Rhamnusium bicolor</name>
    <dbReference type="NCBI Taxonomy" id="1586634"/>
    <lineage>
        <taxon>Eukaryota</taxon>
        <taxon>Metazoa</taxon>
        <taxon>Ecdysozoa</taxon>
        <taxon>Arthropoda</taxon>
        <taxon>Hexapoda</taxon>
        <taxon>Insecta</taxon>
        <taxon>Pterygota</taxon>
        <taxon>Neoptera</taxon>
        <taxon>Endopterygota</taxon>
        <taxon>Coleoptera</taxon>
        <taxon>Polyphaga</taxon>
        <taxon>Cucujiformia</taxon>
        <taxon>Chrysomeloidea</taxon>
        <taxon>Cerambycidae</taxon>
        <taxon>Lepturinae</taxon>
        <taxon>Rhagiini</taxon>
        <taxon>Rhamnusium</taxon>
    </lineage>
</organism>
<dbReference type="Pfam" id="PF13359">
    <property type="entry name" value="DDE_Tnp_4"/>
    <property type="match status" value="1"/>
</dbReference>
<keyword evidence="8" id="KW-0479">Metal-binding</keyword>
<comment type="cofactor">
    <cofactor evidence="1">
        <name>a divalent metal cation</name>
        <dbReference type="ChEBI" id="CHEBI:60240"/>
    </cofactor>
</comment>
<evidence type="ECO:0000313" key="15">
    <source>
        <dbReference type="Proteomes" id="UP001162156"/>
    </source>
</evidence>
<keyword evidence="9" id="KW-0378">Hydrolase</keyword>
<evidence type="ECO:0000256" key="7">
    <source>
        <dbReference type="ARBA" id="ARBA00022722"/>
    </source>
</evidence>
<dbReference type="GO" id="GO:0005634">
    <property type="term" value="C:nucleus"/>
    <property type="evidence" value="ECO:0007669"/>
    <property type="project" value="UniProtKB-SubCell"/>
</dbReference>
<proteinExistence type="inferred from homology"/>
<keyword evidence="10" id="KW-0539">Nucleus</keyword>
<sequence length="289" mass="33672">MLPNQILNRIIGLQEDERREYYRHFNMERRIMREDSDPFTLSNSLFKDLFRLNKEMHQTGYYFLIPPMKLIVKAQFMRKTRFPGVLGAIDCTHISIIAPVVEEHNYLNRKGYHSKNVQIICDADLLILNINSRYPGAVHDSFIWRNSVIHEELRHRYNAGDTNSWLLGDSGYPQQPWLMTPIVNAAPGTPEFIYTERHVLSRNVIGRLNGVFKGRFRCISQERKLRYDPVTVGKIVTSCAILHNLCIKGGLQMDINIPAELPEHVEVQHMDDFNNGFDARRQLIAKYFA</sequence>
<accession>A0AAV8WY55</accession>
<evidence type="ECO:0000256" key="8">
    <source>
        <dbReference type="ARBA" id="ARBA00022723"/>
    </source>
</evidence>
<dbReference type="InterPro" id="IPR027806">
    <property type="entry name" value="HARBI1_dom"/>
</dbReference>
<evidence type="ECO:0000256" key="1">
    <source>
        <dbReference type="ARBA" id="ARBA00001968"/>
    </source>
</evidence>
<dbReference type="Proteomes" id="UP001162156">
    <property type="component" value="Unassembled WGS sequence"/>
</dbReference>
<evidence type="ECO:0000256" key="3">
    <source>
        <dbReference type="ARBA" id="ARBA00004496"/>
    </source>
</evidence>
<evidence type="ECO:0000256" key="2">
    <source>
        <dbReference type="ARBA" id="ARBA00004123"/>
    </source>
</evidence>
<comment type="function">
    <text evidence="12">Transposase-derived protein that may have nuclease activity. Does not have transposase activity.</text>
</comment>
<gene>
    <name evidence="14" type="ORF">NQ314_015991</name>
</gene>